<protein>
    <submittedName>
        <fullName evidence="2">Phytanoyl-CoA dioxygenase family protein</fullName>
    </submittedName>
</protein>
<dbReference type="GO" id="GO:0051213">
    <property type="term" value="F:dioxygenase activity"/>
    <property type="evidence" value="ECO:0007669"/>
    <property type="project" value="UniProtKB-KW"/>
</dbReference>
<gene>
    <name evidence="2" type="ORF">LZ496_00610</name>
</gene>
<keyword evidence="2" id="KW-0560">Oxidoreductase</keyword>
<evidence type="ECO:0000313" key="2">
    <source>
        <dbReference type="EMBL" id="MCL6697292.1"/>
    </source>
</evidence>
<accession>A0ABT0RQJ6</accession>
<evidence type="ECO:0000313" key="3">
    <source>
        <dbReference type="Proteomes" id="UP001203410"/>
    </source>
</evidence>
<dbReference type="SUPFAM" id="SSF51197">
    <property type="entry name" value="Clavaminate synthase-like"/>
    <property type="match status" value="1"/>
</dbReference>
<keyword evidence="3" id="KW-1185">Reference proteome</keyword>
<evidence type="ECO:0000256" key="1">
    <source>
        <dbReference type="SAM" id="MobiDB-lite"/>
    </source>
</evidence>
<dbReference type="InterPro" id="IPR008775">
    <property type="entry name" value="Phytyl_CoA_dOase-like"/>
</dbReference>
<sequence length="386" mass="44063">MDRILVGGKQPSKKSARGKLQLDQSSFRESGNTAVAATPVSVQRRQNKLRWWRLPFWVLAVVSGAKSFVDNPIIGSKRLNRVGLHLWRIKAAHRLAAYRRAKLARLIPADFRQQFDRDGFVEVPNFLPEDVFRRLQAELLECKLESRIHQQGDTVTRRVPVGPEFLAAMPDLDRMLDSPLWKGIMAYVASSRTAPLYYIQTIIGGCVEAPPDPQIQLHADTFHPSMKAWLFLTDVGPDDRPLTYVAGSHRLTPERAEWEYRKSIDVAEHGDRLSQRGSFRITPEELGELNLPNPTHFAVPANTLIAADTCGFHARANSNRVTVRVELWAYARRTPYIPWTGLDPLSWRPIAIRRAEWLASIIDWLSRRGWKVQHWRPAGLRRPVDA</sequence>
<name>A0ABT0RQJ6_9SPHN</name>
<proteinExistence type="predicted"/>
<reference evidence="2 3" key="1">
    <citation type="submission" date="2022-05" db="EMBL/GenBank/DDBJ databases">
        <authorList>
            <person name="Jo J.-H."/>
            <person name="Im W.-T."/>
        </authorList>
    </citation>
    <scope>NUCLEOTIDE SEQUENCE [LARGE SCALE GENOMIC DNA]</scope>
    <source>
        <strain evidence="2 3">NSE70-1</strain>
    </source>
</reference>
<dbReference type="EMBL" id="JAMGBA010000001">
    <property type="protein sequence ID" value="MCL6697292.1"/>
    <property type="molecule type" value="Genomic_DNA"/>
</dbReference>
<dbReference type="RefSeq" id="WP_249902669.1">
    <property type="nucleotide sequence ID" value="NZ_JAMGBA010000001.1"/>
</dbReference>
<dbReference type="Proteomes" id="UP001203410">
    <property type="component" value="Unassembled WGS sequence"/>
</dbReference>
<feature type="region of interest" description="Disordered" evidence="1">
    <location>
        <begin position="1"/>
        <end position="23"/>
    </location>
</feature>
<dbReference type="Gene3D" id="2.60.120.620">
    <property type="entry name" value="q2cbj1_9rhob like domain"/>
    <property type="match status" value="1"/>
</dbReference>
<dbReference type="Pfam" id="PF05721">
    <property type="entry name" value="PhyH"/>
    <property type="match status" value="1"/>
</dbReference>
<keyword evidence="2" id="KW-0223">Dioxygenase</keyword>
<comment type="caution">
    <text evidence="2">The sequence shown here is derived from an EMBL/GenBank/DDBJ whole genome shotgun (WGS) entry which is preliminary data.</text>
</comment>
<organism evidence="2 3">
    <name type="scientific">Sphingomonas caseinilyticus</name>
    <dbReference type="NCBI Taxonomy" id="2908205"/>
    <lineage>
        <taxon>Bacteria</taxon>
        <taxon>Pseudomonadati</taxon>
        <taxon>Pseudomonadota</taxon>
        <taxon>Alphaproteobacteria</taxon>
        <taxon>Sphingomonadales</taxon>
        <taxon>Sphingomonadaceae</taxon>
        <taxon>Sphingomonas</taxon>
    </lineage>
</organism>